<dbReference type="InterPro" id="IPR041078">
    <property type="entry name" value="Plavaka"/>
</dbReference>
<reference evidence="2" key="1">
    <citation type="journal article" date="2020" name="New Phytol.">
        <title>Comparative genomics reveals dynamic genome evolution in host specialist ectomycorrhizal fungi.</title>
        <authorList>
            <person name="Lofgren L.A."/>
            <person name="Nguyen N.H."/>
            <person name="Vilgalys R."/>
            <person name="Ruytinx J."/>
            <person name="Liao H.L."/>
            <person name="Branco S."/>
            <person name="Kuo A."/>
            <person name="LaButti K."/>
            <person name="Lipzen A."/>
            <person name="Andreopoulos W."/>
            <person name="Pangilinan J."/>
            <person name="Riley R."/>
            <person name="Hundley H."/>
            <person name="Na H."/>
            <person name="Barry K."/>
            <person name="Grigoriev I.V."/>
            <person name="Stajich J.E."/>
            <person name="Kennedy P.G."/>
        </authorList>
    </citation>
    <scope>NUCLEOTIDE SEQUENCE</scope>
    <source>
        <strain evidence="2">DOB743</strain>
    </source>
</reference>
<proteinExistence type="predicted"/>
<protein>
    <submittedName>
        <fullName evidence="2">Uncharacterized protein</fullName>
    </submittedName>
</protein>
<dbReference type="EMBL" id="JABBWD010000004">
    <property type="protein sequence ID" value="KAG1782102.1"/>
    <property type="molecule type" value="Genomic_DNA"/>
</dbReference>
<gene>
    <name evidence="2" type="ORF">EV702DRAFT_1177148</name>
</gene>
<name>A0A9P7D7P3_9AGAM</name>
<organism evidence="2 3">
    <name type="scientific">Suillus placidus</name>
    <dbReference type="NCBI Taxonomy" id="48579"/>
    <lineage>
        <taxon>Eukaryota</taxon>
        <taxon>Fungi</taxon>
        <taxon>Dikarya</taxon>
        <taxon>Basidiomycota</taxon>
        <taxon>Agaricomycotina</taxon>
        <taxon>Agaricomycetes</taxon>
        <taxon>Agaricomycetidae</taxon>
        <taxon>Boletales</taxon>
        <taxon>Suillineae</taxon>
        <taxon>Suillaceae</taxon>
        <taxon>Suillus</taxon>
    </lineage>
</organism>
<evidence type="ECO:0000313" key="2">
    <source>
        <dbReference type="EMBL" id="KAG1782102.1"/>
    </source>
</evidence>
<dbReference type="AlphaFoldDB" id="A0A9P7D7P3"/>
<dbReference type="Proteomes" id="UP000714275">
    <property type="component" value="Unassembled WGS sequence"/>
</dbReference>
<accession>A0A9P7D7P3</accession>
<evidence type="ECO:0000313" key="3">
    <source>
        <dbReference type="Proteomes" id="UP000714275"/>
    </source>
</evidence>
<dbReference type="OrthoDB" id="3199698at2759"/>
<dbReference type="Pfam" id="PF18759">
    <property type="entry name" value="Plavaka"/>
    <property type="match status" value="1"/>
</dbReference>
<evidence type="ECO:0000256" key="1">
    <source>
        <dbReference type="SAM" id="MobiDB-lite"/>
    </source>
</evidence>
<comment type="caution">
    <text evidence="2">The sequence shown here is derived from an EMBL/GenBank/DDBJ whole genome shotgun (WGS) entry which is preliminary data.</text>
</comment>
<keyword evidence="3" id="KW-1185">Reference proteome</keyword>
<feature type="region of interest" description="Disordered" evidence="1">
    <location>
        <begin position="87"/>
        <end position="112"/>
    </location>
</feature>
<sequence>MMLGYGVTLGDERCESLHRVLFSLGLSFACGSSVTFELLSSTSFLSSFCTLACRPALLSTLEGNILHLNFLVAILDVINHGSNVLPAQEEDHDTNADAPHLSSPPPTGQFDGDIGAPEVDAKFYGMGKNLYHNYHTGLNAQPCDANGLFLPPGTPPLPLTEQLPDDWSPFRNRTEFETAEFLYSRAQMSTPNINTLLDLWAASLLKHGDMPPFADHKDLYKTIDNIPIGGINWQSFKIQYSGEKLDIPDVPSWMNQQFDVWYRDPCEVARNILANPNYVNDFDYRPFCEYSVSKDEHCYQDFMSGDWAWQQADIIATDPDALSATFVPIILGSDKTTVSVGTGNNEYYPLYLSIGNVRNNILETFKNPILMPEIVRFGDGHYRCVVYGLGPYIADYAEQVLLTSIVRNWCLREALFEEDMSDVLRHDFGIVGSIPFTNDFPRADIRQLIAPDILHQIIKGCFKDHLVTWVEKYLHHGCGFKQWTGDDSKALMKIYLPAIEGHVPTDVIRTFRAFLEFCYLVRRNVITEDTISQIEDALCHFHHYCSIFLWLGVVPTFSLPHQHSMKHYPDLICLFRALNGLCSSMMENKHIKAVKQPWHQLNRYNALGQMLVTNQQLDKIAALHVDFTKCGMLNGTCLSNASGCLNTSCNNPPAEPSDIIPDTAEPNADIDDNVDEGEIDDGLTEIEAHVQLARTCQRKCAQTVAALAIELSIPNLQDLISRFLFEQLHPCDPRDPATIPLDSFPVHDGKILVVNSASSRFYAPSDLRMRGLQIAPALCFFSFKYKWVLYECAIVHWFDVIGDAPDEDTGMWVVQPSFDGHSPNILVIHIDAIYRTAHLLPIYDKFRTFYVNKFADHHAFEIAF</sequence>